<reference evidence="2" key="1">
    <citation type="submission" date="2014-11" db="EMBL/GenBank/DDBJ databases">
        <authorList>
            <person name="Geib S."/>
        </authorList>
    </citation>
    <scope>NUCLEOTIDE SEQUENCE</scope>
</reference>
<reference evidence="2" key="2">
    <citation type="journal article" date="2015" name="Gigascience">
        <title>Reconstructing a comprehensive transcriptome assembly of a white-pupal translocated strain of the pest fruit fly Bactrocera cucurbitae.</title>
        <authorList>
            <person name="Sim S.B."/>
            <person name="Calla B."/>
            <person name="Hall B."/>
            <person name="DeRego T."/>
            <person name="Geib S.M."/>
        </authorList>
    </citation>
    <scope>NUCLEOTIDE SEQUENCE</scope>
</reference>
<name>A0A0A1WH99_ZEUCU</name>
<protein>
    <submittedName>
        <fullName evidence="2">Mitochondrial ribonuclease P protein 1</fullName>
    </submittedName>
</protein>
<feature type="region of interest" description="Disordered" evidence="1">
    <location>
        <begin position="546"/>
        <end position="587"/>
    </location>
</feature>
<accession>A0A0A1WH99</accession>
<evidence type="ECO:0000313" key="2">
    <source>
        <dbReference type="EMBL" id="JAC97762.1"/>
    </source>
</evidence>
<feature type="region of interest" description="Disordered" evidence="1">
    <location>
        <begin position="500"/>
        <end position="528"/>
    </location>
</feature>
<feature type="region of interest" description="Disordered" evidence="1">
    <location>
        <begin position="276"/>
        <end position="299"/>
    </location>
</feature>
<feature type="compositionally biased region" description="Basic and acidic residues" evidence="1">
    <location>
        <begin position="551"/>
        <end position="561"/>
    </location>
</feature>
<dbReference type="AlphaFoldDB" id="A0A0A1WH99"/>
<organism evidence="2">
    <name type="scientific">Zeugodacus cucurbitae</name>
    <name type="common">Melon fruit fly</name>
    <name type="synonym">Bactrocera cucurbitae</name>
    <dbReference type="NCBI Taxonomy" id="28588"/>
    <lineage>
        <taxon>Eukaryota</taxon>
        <taxon>Metazoa</taxon>
        <taxon>Ecdysozoa</taxon>
        <taxon>Arthropoda</taxon>
        <taxon>Hexapoda</taxon>
        <taxon>Insecta</taxon>
        <taxon>Pterygota</taxon>
        <taxon>Neoptera</taxon>
        <taxon>Endopterygota</taxon>
        <taxon>Diptera</taxon>
        <taxon>Brachycera</taxon>
        <taxon>Muscomorpha</taxon>
        <taxon>Tephritoidea</taxon>
        <taxon>Tephritidae</taxon>
        <taxon>Zeugodacus</taxon>
        <taxon>Zeugodacus</taxon>
    </lineage>
</organism>
<sequence>MPKFPIYGPILFDKGEICPHNKIAKTVKRVYHREPPIRLNDVCQMRKLGDHKFQPEYERNNSNYLWHVTLNTGNNPYVGATPKIESNVSRVGTAWNLHNMVFEKMRNGLRRYCAQTPTQKPCDTTAVEWIMKPRELADDSSQEGYIGTRHTRKKRIRSAQSTPPVTSNCKKRSLFLESKARRNKYSLSAHFAEALAKNKKNLENEKRRIDTERVEGGKEQHNTQALRKSVIVKKKLADTLKKGVNTQKSVLDMKAALKKKKHILKVVKYIAHAPKTGRTPQQQTHKPLTMPPVSPSPHKATKLELSTATSKTGRLRKINFQNFTERLSDISIWCPRKSSFQCFESMKKSTEASKGPSVEKEDTSIAILRRLTQVFKNPPKEPPAIKVEESPTMPSAPKAPLGAPNMSEELVNKVERGGVVKKKYFRRYRTFRRRVKHSRQVKDKPVIEEQHEDKAVQCIDTKSSSSTLSLSSGSSVLLSDSNKEIGAWLGGHEEELRLAHESRLSRKSATTTSKETEKSEGNNPCNDFNISFHTPISLRQLIQRNTRVKRTKDAQKSKRAEPNVPRLSDPKTFVFGSMGTPQSNKLE</sequence>
<proteinExistence type="predicted"/>
<feature type="region of interest" description="Disordered" evidence="1">
    <location>
        <begin position="140"/>
        <end position="168"/>
    </location>
</feature>
<feature type="compositionally biased region" description="Polar residues" evidence="1">
    <location>
        <begin position="158"/>
        <end position="168"/>
    </location>
</feature>
<gene>
    <name evidence="2" type="primary">RG9MTD1</name>
    <name evidence="2" type="ORF">g.58289</name>
</gene>
<evidence type="ECO:0000256" key="1">
    <source>
        <dbReference type="SAM" id="MobiDB-lite"/>
    </source>
</evidence>
<dbReference type="EMBL" id="GBXI01016529">
    <property type="protein sequence ID" value="JAC97762.1"/>
    <property type="molecule type" value="Transcribed_RNA"/>
</dbReference>
<feature type="region of interest" description="Disordered" evidence="1">
    <location>
        <begin position="376"/>
        <end position="404"/>
    </location>
</feature>